<dbReference type="InterPro" id="IPR003018">
    <property type="entry name" value="GAF"/>
</dbReference>
<evidence type="ECO:0000259" key="1">
    <source>
        <dbReference type="Pfam" id="PF01590"/>
    </source>
</evidence>
<dbReference type="AlphaFoldDB" id="A0AA42MV08"/>
<name>A0AA42MV08_ACIJO</name>
<dbReference type="Proteomes" id="UP001159915">
    <property type="component" value="Unassembled WGS sequence"/>
</dbReference>
<dbReference type="EMBL" id="JAOCBE010000001">
    <property type="protein sequence ID" value="MDH0970317.1"/>
    <property type="molecule type" value="Genomic_DNA"/>
</dbReference>
<proteinExistence type="predicted"/>
<gene>
    <name evidence="2" type="ORF">N5C10_14075</name>
</gene>
<dbReference type="RefSeq" id="WP_279670725.1">
    <property type="nucleotide sequence ID" value="NZ_JAOCBE010000001.1"/>
</dbReference>
<evidence type="ECO:0000313" key="3">
    <source>
        <dbReference type="Proteomes" id="UP001159915"/>
    </source>
</evidence>
<dbReference type="Pfam" id="PF01590">
    <property type="entry name" value="GAF"/>
    <property type="match status" value="1"/>
</dbReference>
<protein>
    <submittedName>
        <fullName evidence="2">GAF domain-containing protein</fullName>
    </submittedName>
</protein>
<feature type="domain" description="GAF" evidence="1">
    <location>
        <begin position="42"/>
        <end position="150"/>
    </location>
</feature>
<dbReference type="Gene3D" id="3.30.450.40">
    <property type="match status" value="1"/>
</dbReference>
<comment type="caution">
    <text evidence="2">The sequence shown here is derived from an EMBL/GenBank/DDBJ whole genome shotgun (WGS) entry which is preliminary data.</text>
</comment>
<accession>A0AA42MV08</accession>
<evidence type="ECO:0000313" key="2">
    <source>
        <dbReference type="EMBL" id="MDH0970317.1"/>
    </source>
</evidence>
<sequence length="171" mass="19018">MINKNQLTERSFTPSQLSGFDGAHSIQLPVDFIHDLSKADSLQAVLDTIAYWISHVFDADRASITLQDTEEYLKLYSISGNHAIPMDFKIPIGQTFVGRVFAQSQLIICDDLAQSDELDCKMLSEHGMGTCMDAPMIHNGVCIGTLNVADINVNITTPYNKRFFYRVSPLG</sequence>
<reference evidence="2" key="1">
    <citation type="submission" date="2022-09" db="EMBL/GenBank/DDBJ databases">
        <title>Intensive care unit water sources are persistently colonized with multi-drug resistant bacteria and are the site of extensive horizontal gene transfer of antibiotic resistance genes.</title>
        <authorList>
            <person name="Diorio-Toth L."/>
        </authorList>
    </citation>
    <scope>NUCLEOTIDE SEQUENCE</scope>
    <source>
        <strain evidence="2">GD03920</strain>
    </source>
</reference>
<dbReference type="InterPro" id="IPR029016">
    <property type="entry name" value="GAF-like_dom_sf"/>
</dbReference>
<organism evidence="2 3">
    <name type="scientific">Acinetobacter johnsonii</name>
    <dbReference type="NCBI Taxonomy" id="40214"/>
    <lineage>
        <taxon>Bacteria</taxon>
        <taxon>Pseudomonadati</taxon>
        <taxon>Pseudomonadota</taxon>
        <taxon>Gammaproteobacteria</taxon>
        <taxon>Moraxellales</taxon>
        <taxon>Moraxellaceae</taxon>
        <taxon>Acinetobacter</taxon>
    </lineage>
</organism>
<dbReference type="SUPFAM" id="SSF55781">
    <property type="entry name" value="GAF domain-like"/>
    <property type="match status" value="1"/>
</dbReference>